<protein>
    <submittedName>
        <fullName evidence="1">Uncharacterized protein</fullName>
    </submittedName>
</protein>
<accession>A0A0J1ER12</accession>
<dbReference type="AlphaFoldDB" id="A0A0J1ER12"/>
<dbReference type="PATRIC" id="fig|595434.4.peg.78"/>
<proteinExistence type="predicted"/>
<evidence type="ECO:0000313" key="1">
    <source>
        <dbReference type="EMBL" id="KLU07904.1"/>
    </source>
</evidence>
<sequence>MGSVKATFKRIAGHHRRGSRQDFRDFVKQVETLDEFRYPDFRF</sequence>
<reference evidence="1" key="1">
    <citation type="submission" date="2015-05" db="EMBL/GenBank/DDBJ databases">
        <title>Permanent draft genome of Rhodopirellula islandicus K833.</title>
        <authorList>
            <person name="Kizina J."/>
            <person name="Richter M."/>
            <person name="Glockner F.O."/>
            <person name="Harder J."/>
        </authorList>
    </citation>
    <scope>NUCLEOTIDE SEQUENCE [LARGE SCALE GENOMIC DNA]</scope>
    <source>
        <strain evidence="1">K833</strain>
    </source>
</reference>
<dbReference type="EMBL" id="LECT01000001">
    <property type="protein sequence ID" value="KLU07904.1"/>
    <property type="molecule type" value="Genomic_DNA"/>
</dbReference>
<keyword evidence="2" id="KW-1185">Reference proteome</keyword>
<comment type="caution">
    <text evidence="1">The sequence shown here is derived from an EMBL/GenBank/DDBJ whole genome shotgun (WGS) entry which is preliminary data.</text>
</comment>
<name>A0A0J1ER12_RHOIS</name>
<gene>
    <name evidence="1" type="ORF">RISK_000083</name>
</gene>
<dbReference type="Proteomes" id="UP000036367">
    <property type="component" value="Unassembled WGS sequence"/>
</dbReference>
<organism evidence="1 2">
    <name type="scientific">Rhodopirellula islandica</name>
    <dbReference type="NCBI Taxonomy" id="595434"/>
    <lineage>
        <taxon>Bacteria</taxon>
        <taxon>Pseudomonadati</taxon>
        <taxon>Planctomycetota</taxon>
        <taxon>Planctomycetia</taxon>
        <taxon>Pirellulales</taxon>
        <taxon>Pirellulaceae</taxon>
        <taxon>Rhodopirellula</taxon>
    </lineage>
</organism>
<evidence type="ECO:0000313" key="2">
    <source>
        <dbReference type="Proteomes" id="UP000036367"/>
    </source>
</evidence>